<gene>
    <name evidence="4" type="primary">Aste57867_3968</name>
    <name evidence="3" type="ORF">As57867_003957</name>
    <name evidence="4" type="ORF">ASTE57867_3968</name>
</gene>
<proteinExistence type="predicted"/>
<dbReference type="PANTHER" id="PTHR23161">
    <property type="entry name" value="PROTEIN CIP2A"/>
    <property type="match status" value="1"/>
</dbReference>
<dbReference type="InterPro" id="IPR042510">
    <property type="entry name" value="CIP2A"/>
</dbReference>
<organism evidence="4 5">
    <name type="scientific">Aphanomyces stellatus</name>
    <dbReference type="NCBI Taxonomy" id="120398"/>
    <lineage>
        <taxon>Eukaryota</taxon>
        <taxon>Sar</taxon>
        <taxon>Stramenopiles</taxon>
        <taxon>Oomycota</taxon>
        <taxon>Saprolegniomycetes</taxon>
        <taxon>Saprolegniales</taxon>
        <taxon>Verrucalvaceae</taxon>
        <taxon>Aphanomyces</taxon>
    </lineage>
</organism>
<dbReference type="OrthoDB" id="73401at2759"/>
<dbReference type="InterPro" id="IPR048701">
    <property type="entry name" value="CIP2A_N"/>
</dbReference>
<evidence type="ECO:0000313" key="4">
    <source>
        <dbReference type="EMBL" id="VFT81105.1"/>
    </source>
</evidence>
<dbReference type="PANTHER" id="PTHR23161:SF2">
    <property type="entry name" value="PROTEIN CIP2A"/>
    <property type="match status" value="1"/>
</dbReference>
<reference evidence="4 5" key="1">
    <citation type="submission" date="2019-03" db="EMBL/GenBank/DDBJ databases">
        <authorList>
            <person name="Gaulin E."/>
            <person name="Dumas B."/>
        </authorList>
    </citation>
    <scope>NUCLEOTIDE SEQUENCE [LARGE SCALE GENOMIC DNA]</scope>
    <source>
        <strain evidence="4">CBS 568.67</strain>
    </source>
</reference>
<evidence type="ECO:0000313" key="3">
    <source>
        <dbReference type="EMBL" id="KAF0714253.1"/>
    </source>
</evidence>
<evidence type="ECO:0000256" key="1">
    <source>
        <dbReference type="SAM" id="MobiDB-lite"/>
    </source>
</evidence>
<protein>
    <submittedName>
        <fullName evidence="4">Aste57867_3968 protein</fullName>
    </submittedName>
</protein>
<sequence>MSAGSASPGDHPRSRRQHAKPNSMDLSRNEVVSTAQAFIQAVHDGSKQVVKNNTLADLKAGCRSMQFVAHLQSAPVYTPVLDTVCTQCFGGEATMDMKDDMVALVYDLVRGAPIGYPSPPLAKVLSALVHTVVREIVHDENTELEDLSFLLHLQTLSASLHGNIGVRLYVSELPERKELVRTLALLLNRTEDVGVLIFTMSILARLVLHEPVGRKLFQPKNVEHALELVASVVGDKDTSTLLSMDNTSTRERVHLQLASIDLVVDLASQPWVLAIVEGSDDFAHLVQTMLGRVHMNETALRLQVALHFLQAVSQLSHRLRKEMGRTFPPLSRALPVVLHPMPLVAIVAAKFYVSFLSEDKAMVEAQISRTCSSVAQDEANNSSSNQPSEKLIAPLQPVLIGLFRTLHSTITLLVRRDGQFDDCADEYDHAVLICQLLVRLSSDARVWTLSLPLVNLSQMVGLTQREVQFMNALPPEDFIRYTPRFALAFMTLVGTLMLHDDVDDNQLREFNHVLTQPDVASLLSRGLCQSEDKQWTLDVLTFLRRFLSQSKSFHERASLLTLADTLFTTNHKVQEVVAMWSTRLSQSDTALHMAQKQTEMLRKELELVKTNAADERLQLHTEAARLQKELDVQKSTHVQVLEAVTAKCEGQLGHLKAQCDGLYAQVQEKTVAVEKKQRQLQESRVHRCTLEEENNGLKRKLLVLEMRIDEVAEAQATARHEADAIERDKQRIQTELETLSEAYAEQGGELLAAQDMCHTFKRSLHEQEEKAELAYKQLVLLSKAHQMQSEELVRTTDERDHATRDLREARVAIDGLHAQAADQDTRIHTHKEHIAELEGVVRRGELSLQEEKTQGHVLRNDLETLRHHHVNLQNDLAARDTRVFDLQRLHDATQKALAQRDMEVQRLKTELKKYAKIQAMIHQLSDGAALTTTSLSQQSNGGGGSSQESNHGFVPETQFSE</sequence>
<dbReference type="EMBL" id="VJMH01000845">
    <property type="protein sequence ID" value="KAF0714253.1"/>
    <property type="molecule type" value="Genomic_DNA"/>
</dbReference>
<dbReference type="AlphaFoldDB" id="A0A485KAQ0"/>
<dbReference type="Pfam" id="PF21044">
    <property type="entry name" value="CIP2A_N"/>
    <property type="match status" value="1"/>
</dbReference>
<feature type="region of interest" description="Disordered" evidence="1">
    <location>
        <begin position="933"/>
        <end position="961"/>
    </location>
</feature>
<accession>A0A485KAQ0</accession>
<name>A0A485KAQ0_9STRA</name>
<evidence type="ECO:0000313" key="5">
    <source>
        <dbReference type="Proteomes" id="UP000332933"/>
    </source>
</evidence>
<feature type="domain" description="CIP2A N-terminal" evidence="2">
    <location>
        <begin position="153"/>
        <end position="336"/>
    </location>
</feature>
<evidence type="ECO:0000259" key="2">
    <source>
        <dbReference type="Pfam" id="PF21044"/>
    </source>
</evidence>
<reference evidence="3" key="2">
    <citation type="submission" date="2019-06" db="EMBL/GenBank/DDBJ databases">
        <title>Genomics analysis of Aphanomyces spp. identifies a new class of oomycete effector associated with host adaptation.</title>
        <authorList>
            <person name="Gaulin E."/>
        </authorList>
    </citation>
    <scope>NUCLEOTIDE SEQUENCE</scope>
    <source>
        <strain evidence="3">CBS 578.67</strain>
    </source>
</reference>
<keyword evidence="5" id="KW-1185">Reference proteome</keyword>
<feature type="region of interest" description="Disordered" evidence="1">
    <location>
        <begin position="1"/>
        <end position="27"/>
    </location>
</feature>
<dbReference type="EMBL" id="CAADRA010000845">
    <property type="protein sequence ID" value="VFT81105.1"/>
    <property type="molecule type" value="Genomic_DNA"/>
</dbReference>
<dbReference type="Proteomes" id="UP000332933">
    <property type="component" value="Unassembled WGS sequence"/>
</dbReference>